<protein>
    <submittedName>
        <fullName evidence="1">Uncharacterized protein</fullName>
    </submittedName>
</protein>
<gene>
    <name evidence="1" type="ORF">FHU34_113172</name>
</gene>
<name>A0A561W1T2_9ACTN</name>
<dbReference type="Proteomes" id="UP000317685">
    <property type="component" value="Unassembled WGS sequence"/>
</dbReference>
<keyword evidence="2" id="KW-1185">Reference proteome</keyword>
<sequence>MGWSHDQRRAAIAVLLSAAMIEIRALASRPDSSKHPDGHLVEIRLIADVCHNLPGADRPRPTGEYDGLVYTWQSANDFQRSWLRKHFARAAIDTTFLEQAPRLPRPATAPDTRPSWKHWQLPRDPKTFLAVDSSTLANLVRQARAVDRHDPTYGPARTAAGEWFLNHLDPDGRHIIRPSRHGETLFQPDGPADLRQYRVLVTMSDGSLIVDHPRLRATDIAALPRNLHLLRRLQLAAVPPRRQELDPGLWAHRHRATHPDCCDLTVLTTSSDG</sequence>
<evidence type="ECO:0000313" key="1">
    <source>
        <dbReference type="EMBL" id="TWG17830.1"/>
    </source>
</evidence>
<proteinExistence type="predicted"/>
<dbReference type="EMBL" id="VIWZ01000001">
    <property type="protein sequence ID" value="TWG17830.1"/>
    <property type="molecule type" value="Genomic_DNA"/>
</dbReference>
<reference evidence="1 2" key="1">
    <citation type="submission" date="2019-06" db="EMBL/GenBank/DDBJ databases">
        <title>Sequencing the genomes of 1000 actinobacteria strains.</title>
        <authorList>
            <person name="Klenk H.-P."/>
        </authorList>
    </citation>
    <scope>NUCLEOTIDE SEQUENCE [LARGE SCALE GENOMIC DNA]</scope>
    <source>
        <strain evidence="1 2">DSM 45885</strain>
    </source>
</reference>
<comment type="caution">
    <text evidence="1">The sequence shown here is derived from an EMBL/GenBank/DDBJ whole genome shotgun (WGS) entry which is preliminary data.</text>
</comment>
<accession>A0A561W1T2</accession>
<evidence type="ECO:0000313" key="2">
    <source>
        <dbReference type="Proteomes" id="UP000317685"/>
    </source>
</evidence>
<organism evidence="1 2">
    <name type="scientific">Micromonospora taraxaci</name>
    <dbReference type="NCBI Taxonomy" id="1316803"/>
    <lineage>
        <taxon>Bacteria</taxon>
        <taxon>Bacillati</taxon>
        <taxon>Actinomycetota</taxon>
        <taxon>Actinomycetes</taxon>
        <taxon>Micromonosporales</taxon>
        <taxon>Micromonosporaceae</taxon>
        <taxon>Micromonospora</taxon>
    </lineage>
</organism>
<dbReference type="AlphaFoldDB" id="A0A561W1T2"/>